<protein>
    <submittedName>
        <fullName evidence="9">Trimeric intracellular cation channel family protein</fullName>
    </submittedName>
</protein>
<evidence type="ECO:0000256" key="1">
    <source>
        <dbReference type="ARBA" id="ARBA00004651"/>
    </source>
</evidence>
<dbReference type="EMBL" id="VMHE01000020">
    <property type="protein sequence ID" value="TSJ62465.1"/>
    <property type="molecule type" value="Genomic_DNA"/>
</dbReference>
<dbReference type="GO" id="GO:0005886">
    <property type="term" value="C:plasma membrane"/>
    <property type="evidence" value="ECO:0007669"/>
    <property type="project" value="UniProtKB-SubCell"/>
</dbReference>
<keyword evidence="10" id="KW-1185">Reference proteome</keyword>
<feature type="transmembrane region" description="Helical" evidence="7">
    <location>
        <begin position="6"/>
        <end position="23"/>
    </location>
</feature>
<comment type="subcellular location">
    <subcellularLocation>
        <location evidence="1">Cell membrane</location>
        <topology evidence="1">Multi-pass membrane protein</topology>
    </subcellularLocation>
</comment>
<dbReference type="Proteomes" id="UP000316425">
    <property type="component" value="Unassembled WGS sequence"/>
</dbReference>
<keyword evidence="5 7" id="KW-1133">Transmembrane helix</keyword>
<feature type="domain" description="Glycine transporter" evidence="8">
    <location>
        <begin position="5"/>
        <end position="78"/>
    </location>
</feature>
<evidence type="ECO:0000259" key="8">
    <source>
        <dbReference type="Pfam" id="PF03458"/>
    </source>
</evidence>
<evidence type="ECO:0000256" key="2">
    <source>
        <dbReference type="ARBA" id="ARBA00008193"/>
    </source>
</evidence>
<keyword evidence="6 7" id="KW-0472">Membrane</keyword>
<evidence type="ECO:0000313" key="10">
    <source>
        <dbReference type="Proteomes" id="UP000316425"/>
    </source>
</evidence>
<feature type="transmembrane region" description="Helical" evidence="7">
    <location>
        <begin position="30"/>
        <end position="46"/>
    </location>
</feature>
<evidence type="ECO:0000256" key="4">
    <source>
        <dbReference type="ARBA" id="ARBA00022692"/>
    </source>
</evidence>
<proteinExistence type="inferred from homology"/>
<keyword evidence="3" id="KW-1003">Cell membrane</keyword>
<dbReference type="OrthoDB" id="9791874at2"/>
<comment type="similarity">
    <text evidence="2">Belongs to the UPF0126 family.</text>
</comment>
<evidence type="ECO:0000256" key="3">
    <source>
        <dbReference type="ARBA" id="ARBA00022475"/>
    </source>
</evidence>
<dbReference type="RefSeq" id="WP_144089246.1">
    <property type="nucleotide sequence ID" value="NZ_VMHE01000020.1"/>
</dbReference>
<feature type="transmembrane region" description="Helical" evidence="7">
    <location>
        <begin position="172"/>
        <end position="188"/>
    </location>
</feature>
<evidence type="ECO:0000256" key="7">
    <source>
        <dbReference type="SAM" id="Phobius"/>
    </source>
</evidence>
<name>A0A556PDK3_9BACI</name>
<dbReference type="PANTHER" id="PTHR30506">
    <property type="entry name" value="INNER MEMBRANE PROTEIN"/>
    <property type="match status" value="1"/>
</dbReference>
<feature type="transmembrane region" description="Helical" evidence="7">
    <location>
        <begin position="149"/>
        <end position="166"/>
    </location>
</feature>
<keyword evidence="4 7" id="KW-0812">Transmembrane</keyword>
<comment type="caution">
    <text evidence="9">The sequence shown here is derived from an EMBL/GenBank/DDBJ whole genome shotgun (WGS) entry which is preliminary data.</text>
</comment>
<gene>
    <name evidence="9" type="ORF">FPQ13_10300</name>
</gene>
<dbReference type="PANTHER" id="PTHR30506:SF3">
    <property type="entry name" value="UPF0126 INNER MEMBRANE PROTEIN YADS-RELATED"/>
    <property type="match status" value="1"/>
</dbReference>
<dbReference type="AlphaFoldDB" id="A0A556PDK3"/>
<sequence length="208" mass="22829">MTWEVLNIIGTMAFAISGAIVAMEERYDIFGVYLLGYVTAFGGGAFRNLLVGLPISDIWAQGTLFTVAFITMTIMFFIPFHWLMTWNRWGAFFDAIGLASFAVQGGLLALAAGYSLSAVIVAGVLTGCGGGIIRDLLAGRKPMVLHQEIYAMWAVLGAFIVGLGVIDTQTEIYILLAAIVTMRILSIIRKWELPSRLNWLELIRSKNK</sequence>
<organism evidence="9 10">
    <name type="scientific">Allobacillus salarius</name>
    <dbReference type="NCBI Taxonomy" id="1955272"/>
    <lineage>
        <taxon>Bacteria</taxon>
        <taxon>Bacillati</taxon>
        <taxon>Bacillota</taxon>
        <taxon>Bacilli</taxon>
        <taxon>Bacillales</taxon>
        <taxon>Bacillaceae</taxon>
        <taxon>Allobacillus</taxon>
    </lineage>
</organism>
<feature type="domain" description="Glycine transporter" evidence="8">
    <location>
        <begin position="92"/>
        <end position="161"/>
    </location>
</feature>
<accession>A0A556PDK3</accession>
<feature type="transmembrane region" description="Helical" evidence="7">
    <location>
        <begin position="58"/>
        <end position="80"/>
    </location>
</feature>
<evidence type="ECO:0000256" key="6">
    <source>
        <dbReference type="ARBA" id="ARBA00023136"/>
    </source>
</evidence>
<evidence type="ECO:0000313" key="9">
    <source>
        <dbReference type="EMBL" id="TSJ62465.1"/>
    </source>
</evidence>
<dbReference type="Pfam" id="PF03458">
    <property type="entry name" value="Gly_transporter"/>
    <property type="match status" value="2"/>
</dbReference>
<reference evidence="9 10" key="1">
    <citation type="submission" date="2019-07" db="EMBL/GenBank/DDBJ databases">
        <title>Allobacillus sp. nov. SKP isolated from shrimp paste of Euphausiacea.</title>
        <authorList>
            <person name="Kanchanasin P."/>
            <person name="Tanasupawat S."/>
            <person name="Shi W."/>
            <person name="Wu L."/>
            <person name="Ma J."/>
        </authorList>
    </citation>
    <scope>NUCLEOTIDE SEQUENCE [LARGE SCALE GENOMIC DNA]</scope>
    <source>
        <strain evidence="9 10">SKP4-8</strain>
    </source>
</reference>
<dbReference type="InterPro" id="IPR005115">
    <property type="entry name" value="Gly_transporter"/>
</dbReference>
<evidence type="ECO:0000256" key="5">
    <source>
        <dbReference type="ARBA" id="ARBA00022989"/>
    </source>
</evidence>